<dbReference type="OrthoDB" id="408631at2759"/>
<dbReference type="PANTHER" id="PTHR48081:SF8">
    <property type="entry name" value="ALPHA_BETA HYDROLASE FOLD-3 DOMAIN-CONTAINING PROTEIN-RELATED"/>
    <property type="match status" value="1"/>
</dbReference>
<dbReference type="InterPro" id="IPR050300">
    <property type="entry name" value="GDXG_lipolytic_enzyme"/>
</dbReference>
<protein>
    <submittedName>
        <fullName evidence="3">Alpha/Beta hydrolase protein</fullName>
    </submittedName>
</protein>
<dbReference type="Proteomes" id="UP000813385">
    <property type="component" value="Unassembled WGS sequence"/>
</dbReference>
<keyword evidence="1 3" id="KW-0378">Hydrolase</keyword>
<dbReference type="SUPFAM" id="SSF53474">
    <property type="entry name" value="alpha/beta-Hydrolases"/>
    <property type="match status" value="1"/>
</dbReference>
<reference evidence="3" key="1">
    <citation type="journal article" date="2021" name="Nat. Commun.">
        <title>Genetic determinants of endophytism in the Arabidopsis root mycobiome.</title>
        <authorList>
            <person name="Mesny F."/>
            <person name="Miyauchi S."/>
            <person name="Thiergart T."/>
            <person name="Pickel B."/>
            <person name="Atanasova L."/>
            <person name="Karlsson M."/>
            <person name="Huettel B."/>
            <person name="Barry K.W."/>
            <person name="Haridas S."/>
            <person name="Chen C."/>
            <person name="Bauer D."/>
            <person name="Andreopoulos W."/>
            <person name="Pangilinan J."/>
            <person name="LaButti K."/>
            <person name="Riley R."/>
            <person name="Lipzen A."/>
            <person name="Clum A."/>
            <person name="Drula E."/>
            <person name="Henrissat B."/>
            <person name="Kohler A."/>
            <person name="Grigoriev I.V."/>
            <person name="Martin F.M."/>
            <person name="Hacquard S."/>
        </authorList>
    </citation>
    <scope>NUCLEOTIDE SEQUENCE</scope>
    <source>
        <strain evidence="3">MPI-CAGE-AT-0016</strain>
    </source>
</reference>
<evidence type="ECO:0000256" key="1">
    <source>
        <dbReference type="ARBA" id="ARBA00022801"/>
    </source>
</evidence>
<evidence type="ECO:0000259" key="2">
    <source>
        <dbReference type="Pfam" id="PF07859"/>
    </source>
</evidence>
<comment type="caution">
    <text evidence="3">The sequence shown here is derived from an EMBL/GenBank/DDBJ whole genome shotgun (WGS) entry which is preliminary data.</text>
</comment>
<organism evidence="3 4">
    <name type="scientific">Plectosphaerella cucumerina</name>
    <dbReference type="NCBI Taxonomy" id="40658"/>
    <lineage>
        <taxon>Eukaryota</taxon>
        <taxon>Fungi</taxon>
        <taxon>Dikarya</taxon>
        <taxon>Ascomycota</taxon>
        <taxon>Pezizomycotina</taxon>
        <taxon>Sordariomycetes</taxon>
        <taxon>Hypocreomycetidae</taxon>
        <taxon>Glomerellales</taxon>
        <taxon>Plectosphaerellaceae</taxon>
        <taxon>Plectosphaerella</taxon>
    </lineage>
</organism>
<evidence type="ECO:0000313" key="3">
    <source>
        <dbReference type="EMBL" id="KAH7366948.1"/>
    </source>
</evidence>
<dbReference type="Pfam" id="PF07859">
    <property type="entry name" value="Abhydrolase_3"/>
    <property type="match status" value="1"/>
</dbReference>
<keyword evidence="4" id="KW-1185">Reference proteome</keyword>
<dbReference type="InterPro" id="IPR013094">
    <property type="entry name" value="AB_hydrolase_3"/>
</dbReference>
<name>A0A8K0TJX0_9PEZI</name>
<dbReference type="GO" id="GO:0016787">
    <property type="term" value="F:hydrolase activity"/>
    <property type="evidence" value="ECO:0007669"/>
    <property type="project" value="UniProtKB-KW"/>
</dbReference>
<dbReference type="PANTHER" id="PTHR48081">
    <property type="entry name" value="AB HYDROLASE SUPERFAMILY PROTEIN C4A8.06C"/>
    <property type="match status" value="1"/>
</dbReference>
<dbReference type="Gene3D" id="3.40.50.1820">
    <property type="entry name" value="alpha/beta hydrolase"/>
    <property type="match status" value="1"/>
</dbReference>
<proteinExistence type="predicted"/>
<gene>
    <name evidence="3" type="ORF">B0T11DRAFT_348081</name>
</gene>
<evidence type="ECO:0000313" key="4">
    <source>
        <dbReference type="Proteomes" id="UP000813385"/>
    </source>
</evidence>
<dbReference type="InterPro" id="IPR029058">
    <property type="entry name" value="AB_hydrolase_fold"/>
</dbReference>
<feature type="domain" description="Alpha/beta hydrolase fold-3" evidence="2">
    <location>
        <begin position="113"/>
        <end position="321"/>
    </location>
</feature>
<dbReference type="AlphaFoldDB" id="A0A8K0TJX0"/>
<dbReference type="EMBL" id="JAGPXD010000002">
    <property type="protein sequence ID" value="KAH7366948.1"/>
    <property type="molecule type" value="Genomic_DNA"/>
</dbReference>
<accession>A0A8K0TJX0</accession>
<sequence length="347" mass="38288">MVLLKSRPEYVDVDADFTPLPKHGHLSEKHPAFAAIETAIGAAFAPFWALPDFATFREAAGGADAVMPPGGPDRYKDVATELIEFQARDGHLVELKVYKSPNVAPNATLMYRMHGGGWCVGSHEVDGTENVYAATNTNIVVVSVKYRKAPEYPFPCGPNDCYDGLMWCRKNFQSLGIDPRKTILSGSSSGGNLAACLAIQCRDEGIPGIVAQVLHFPPTSHPKYFPRDRYEFGSYVQNSSNPVLSTIWMEAFLDAYVPHPSPDHRHSPLLTPSLKGLPPTLIQCGGLDILRDDAFAYAEALSDSGTSVEFYVYKGLPHCFTEMLLDIPETAEFYQRYMDFLERRTSG</sequence>